<dbReference type="CDD" id="cd20335">
    <property type="entry name" value="BRcat_RBR"/>
    <property type="match status" value="1"/>
</dbReference>
<evidence type="ECO:0000256" key="1">
    <source>
        <dbReference type="SAM" id="MobiDB-lite"/>
    </source>
</evidence>
<dbReference type="Proteomes" id="UP001152607">
    <property type="component" value="Unassembled WGS sequence"/>
</dbReference>
<evidence type="ECO:0008006" key="4">
    <source>
        <dbReference type="Google" id="ProtNLM"/>
    </source>
</evidence>
<reference evidence="2" key="1">
    <citation type="submission" date="2023-01" db="EMBL/GenBank/DDBJ databases">
        <authorList>
            <person name="Van Ghelder C."/>
            <person name="Rancurel C."/>
        </authorList>
    </citation>
    <scope>NUCLEOTIDE SEQUENCE</scope>
    <source>
        <strain evidence="2">CNCM I-4278</strain>
    </source>
</reference>
<evidence type="ECO:0000313" key="3">
    <source>
        <dbReference type="Proteomes" id="UP001152607"/>
    </source>
</evidence>
<proteinExistence type="predicted"/>
<organism evidence="2 3">
    <name type="scientific">Periconia digitata</name>
    <dbReference type="NCBI Taxonomy" id="1303443"/>
    <lineage>
        <taxon>Eukaryota</taxon>
        <taxon>Fungi</taxon>
        <taxon>Dikarya</taxon>
        <taxon>Ascomycota</taxon>
        <taxon>Pezizomycotina</taxon>
        <taxon>Dothideomycetes</taxon>
        <taxon>Pleosporomycetidae</taxon>
        <taxon>Pleosporales</taxon>
        <taxon>Massarineae</taxon>
        <taxon>Periconiaceae</taxon>
        <taxon>Periconia</taxon>
    </lineage>
</organism>
<keyword evidence="3" id="KW-1185">Reference proteome</keyword>
<dbReference type="AlphaFoldDB" id="A0A9W4URW3"/>
<dbReference type="EMBL" id="CAOQHR010000011">
    <property type="protein sequence ID" value="CAI6340719.1"/>
    <property type="molecule type" value="Genomic_DNA"/>
</dbReference>
<evidence type="ECO:0000313" key="2">
    <source>
        <dbReference type="EMBL" id="CAI6340719.1"/>
    </source>
</evidence>
<feature type="region of interest" description="Disordered" evidence="1">
    <location>
        <begin position="65"/>
        <end position="85"/>
    </location>
</feature>
<accession>A0A9W4URW3</accession>
<feature type="compositionally biased region" description="Low complexity" evidence="1">
    <location>
        <begin position="173"/>
        <end position="183"/>
    </location>
</feature>
<gene>
    <name evidence="2" type="ORF">PDIGIT_LOCUS13903</name>
</gene>
<dbReference type="OrthoDB" id="9977870at2759"/>
<sequence>MTNRHMTVHVRTHTIDHAFARRRTATPPILPSSHTAEYRLETQESSQIAFAQPTAAMHPERSVFDRRPTDTKFPNHTHNRLEDADKGPKLASSLMKNRYPRSAMSKKAVAEQNMRSLNAWYYSRGSEATLNHTHAVAEASASTHHMSQHSDASMRHYLEGDDDTSVSDYYNPSYDSDVDGYYSDYRHDPDNDHGSDNDYESDNGCPYENGSDPDYGNDPDNGCSSDNGYGSDNAYDPHNGYDPDIGYGSYNGYSFEGSDTKNDFLTSADGSEAVLLQEVSAGTQRHSTEPQPDEKICVSRCKGNGSHDIVTLICGDNYCVGCLVALFIESLLRPALFPPRCHNHWIPLELVEVYLSDELISKYDAAVNDFYTTKEGGTLCSNPKCRFWVPPYRFVSVAGIPQAVCDRCQTLTCGNCEGLYHGRSSCQI</sequence>
<comment type="caution">
    <text evidence="2">The sequence shown here is derived from an EMBL/GenBank/DDBJ whole genome shotgun (WGS) entry which is preliminary data.</text>
</comment>
<feature type="compositionally biased region" description="Basic and acidic residues" evidence="1">
    <location>
        <begin position="184"/>
        <end position="196"/>
    </location>
</feature>
<name>A0A9W4URW3_9PLEO</name>
<feature type="region of interest" description="Disordered" evidence="1">
    <location>
        <begin position="158"/>
        <end position="242"/>
    </location>
</feature>
<protein>
    <recommendedName>
        <fullName evidence="4">IBR domain-containing protein</fullName>
    </recommendedName>
</protein>